<feature type="transmembrane region" description="Helical" evidence="6">
    <location>
        <begin position="123"/>
        <end position="148"/>
    </location>
</feature>
<feature type="transmembrane region" description="Helical" evidence="6">
    <location>
        <begin position="187"/>
        <end position="209"/>
    </location>
</feature>
<name>A0A167FP61_9BACL</name>
<feature type="transmembrane region" description="Helical" evidence="6">
    <location>
        <begin position="48"/>
        <end position="66"/>
    </location>
</feature>
<dbReference type="OrthoDB" id="5024156at2"/>
<evidence type="ECO:0000313" key="7">
    <source>
        <dbReference type="EMBL" id="OAB76759.1"/>
    </source>
</evidence>
<feature type="transmembrane region" description="Helical" evidence="6">
    <location>
        <begin position="229"/>
        <end position="248"/>
    </location>
</feature>
<dbReference type="AlphaFoldDB" id="A0A167FP61"/>
<comment type="subcellular location">
    <subcellularLocation>
        <location evidence="1">Cell membrane</location>
        <topology evidence="1">Multi-pass membrane protein</topology>
    </subcellularLocation>
</comment>
<dbReference type="EMBL" id="LSFN01000005">
    <property type="protein sequence ID" value="OAB76759.1"/>
    <property type="molecule type" value="Genomic_DNA"/>
</dbReference>
<evidence type="ECO:0000256" key="6">
    <source>
        <dbReference type="SAM" id="Phobius"/>
    </source>
</evidence>
<accession>A0A167FP61</accession>
<gene>
    <name evidence="7" type="ORF">PNBC_04985</name>
</gene>
<dbReference type="Pfam" id="PF09678">
    <property type="entry name" value="Caa3_CtaG"/>
    <property type="match status" value="1"/>
</dbReference>
<comment type="caution">
    <text evidence="7">The sequence shown here is derived from an EMBL/GenBank/DDBJ whole genome shotgun (WGS) entry which is preliminary data.</text>
</comment>
<dbReference type="KEGG" id="pcx:LPB68_19755"/>
<dbReference type="RefSeq" id="WP_068655771.1">
    <property type="nucleotide sequence ID" value="NZ_CP017770.1"/>
</dbReference>
<keyword evidence="3 6" id="KW-0812">Transmembrane</keyword>
<reference evidence="7 8" key="1">
    <citation type="submission" date="2016-02" db="EMBL/GenBank/DDBJ databases">
        <title>Paenibacillus sp. LPB0068, isolated from Crassostrea gigas.</title>
        <authorList>
            <person name="Shin S.-K."/>
            <person name="Yi H."/>
        </authorList>
    </citation>
    <scope>NUCLEOTIDE SEQUENCE [LARGE SCALE GENOMIC DNA]</scope>
    <source>
        <strain evidence="7 8">LPB0068</strain>
    </source>
</reference>
<evidence type="ECO:0000256" key="5">
    <source>
        <dbReference type="ARBA" id="ARBA00023136"/>
    </source>
</evidence>
<keyword evidence="4 6" id="KW-1133">Transmembrane helix</keyword>
<keyword evidence="8" id="KW-1185">Reference proteome</keyword>
<proteinExistence type="predicted"/>
<evidence type="ECO:0000313" key="8">
    <source>
        <dbReference type="Proteomes" id="UP000077134"/>
    </source>
</evidence>
<keyword evidence="2" id="KW-1003">Cell membrane</keyword>
<dbReference type="STRING" id="1763538.LPB68_19755"/>
<dbReference type="Proteomes" id="UP000077134">
    <property type="component" value="Unassembled WGS sequence"/>
</dbReference>
<feature type="transmembrane region" description="Helical" evidence="6">
    <location>
        <begin position="78"/>
        <end position="102"/>
    </location>
</feature>
<evidence type="ECO:0000256" key="4">
    <source>
        <dbReference type="ARBA" id="ARBA00022989"/>
    </source>
</evidence>
<evidence type="ECO:0000256" key="1">
    <source>
        <dbReference type="ARBA" id="ARBA00004651"/>
    </source>
</evidence>
<organism evidence="7 8">
    <name type="scientific">Paenibacillus crassostreae</name>
    <dbReference type="NCBI Taxonomy" id="1763538"/>
    <lineage>
        <taxon>Bacteria</taxon>
        <taxon>Bacillati</taxon>
        <taxon>Bacillota</taxon>
        <taxon>Bacilli</taxon>
        <taxon>Bacillales</taxon>
        <taxon>Paenibacillaceae</taxon>
        <taxon>Paenibacillus</taxon>
    </lineage>
</organism>
<evidence type="ECO:0000256" key="3">
    <source>
        <dbReference type="ARBA" id="ARBA00022692"/>
    </source>
</evidence>
<dbReference type="InterPro" id="IPR019108">
    <property type="entry name" value="Caa3_assmbl_CtaG-rel"/>
</dbReference>
<sequence>MSHTYIHHSVVNSFDVLLVSTMILASIYYIYAAHIVRHNKPWPLYRTIFWLMGILCLTSMVVGPLAHQAHDDFRVHMLGHLLLGMLAPLLLVLSAPMTLALRTLHVQLARRISSLLKSSSMRILINPLSSSFLNVGGICLLYTTNLYVVMQHNIIVHLIVHIHVFLAGYLYTLSIIYVDPTPHRTSFVYRAVWLIISIAGHGILSKYIFAHPPGNVPVAHAETAGILMYYGGDAIEMVIIFILCYQWYKASRPRTSYTIEPLLNS</sequence>
<keyword evidence="5 6" id="KW-0472">Membrane</keyword>
<evidence type="ECO:0000256" key="2">
    <source>
        <dbReference type="ARBA" id="ARBA00022475"/>
    </source>
</evidence>
<feature type="transmembrane region" description="Helical" evidence="6">
    <location>
        <begin position="16"/>
        <end position="36"/>
    </location>
</feature>
<protein>
    <recommendedName>
        <fullName evidence="9">Cytochrome c oxidase assembly protein</fullName>
    </recommendedName>
</protein>
<evidence type="ECO:0008006" key="9">
    <source>
        <dbReference type="Google" id="ProtNLM"/>
    </source>
</evidence>
<feature type="transmembrane region" description="Helical" evidence="6">
    <location>
        <begin position="154"/>
        <end position="178"/>
    </location>
</feature>
<dbReference type="GO" id="GO:0005886">
    <property type="term" value="C:plasma membrane"/>
    <property type="evidence" value="ECO:0007669"/>
    <property type="project" value="UniProtKB-SubCell"/>
</dbReference>